<dbReference type="Gene3D" id="3.40.50.150">
    <property type="entry name" value="Vaccinia Virus protein VP39"/>
    <property type="match status" value="1"/>
</dbReference>
<dbReference type="InterPro" id="IPR029063">
    <property type="entry name" value="SAM-dependent_MTases_sf"/>
</dbReference>
<dbReference type="CDD" id="cd02440">
    <property type="entry name" value="AdoMet_MTases"/>
    <property type="match status" value="1"/>
</dbReference>
<dbReference type="PANTHER" id="PTHR11579">
    <property type="entry name" value="PROTEIN-L-ISOASPARTATE O-METHYLTRANSFERASE"/>
    <property type="match status" value="1"/>
</dbReference>
<organism evidence="4 5">
    <name type="scientific">Sphingoaurantiacus capsulatus</name>
    <dbReference type="NCBI Taxonomy" id="1771310"/>
    <lineage>
        <taxon>Bacteria</taxon>
        <taxon>Pseudomonadati</taxon>
        <taxon>Pseudomonadota</taxon>
        <taxon>Alphaproteobacteria</taxon>
        <taxon>Sphingomonadales</taxon>
        <taxon>Sphingosinicellaceae</taxon>
        <taxon>Sphingoaurantiacus</taxon>
    </lineage>
</organism>
<reference evidence="5" key="1">
    <citation type="journal article" date="2019" name="Int. J. Syst. Evol. Microbiol.">
        <title>The Global Catalogue of Microorganisms (GCM) 10K type strain sequencing project: providing services to taxonomists for standard genome sequencing and annotation.</title>
        <authorList>
            <consortium name="The Broad Institute Genomics Platform"/>
            <consortium name="The Broad Institute Genome Sequencing Center for Infectious Disease"/>
            <person name="Wu L."/>
            <person name="Ma J."/>
        </authorList>
    </citation>
    <scope>NUCLEOTIDE SEQUENCE [LARGE SCALE GENOMIC DNA]</scope>
    <source>
        <strain evidence="5">KCTC 42644</strain>
    </source>
</reference>
<comment type="similarity">
    <text evidence="1">Belongs to the methyltransferase superfamily. L-isoaspartyl/D-aspartyl protein methyltransferase family.</text>
</comment>
<comment type="caution">
    <text evidence="4">The sequence shown here is derived from an EMBL/GenBank/DDBJ whole genome shotgun (WGS) entry which is preliminary data.</text>
</comment>
<dbReference type="PANTHER" id="PTHR11579:SF18">
    <property type="entry name" value="PROTEIN-L-ISOASPARTATE O-METHYLTRANSFERASE"/>
    <property type="match status" value="1"/>
</dbReference>
<evidence type="ECO:0000313" key="4">
    <source>
        <dbReference type="EMBL" id="MFC3714040.1"/>
    </source>
</evidence>
<name>A0ABV7XD01_9SPHN</name>
<dbReference type="InterPro" id="IPR000682">
    <property type="entry name" value="PCMT"/>
</dbReference>
<dbReference type="RefSeq" id="WP_380863108.1">
    <property type="nucleotide sequence ID" value="NZ_JBHRXV010000011.1"/>
</dbReference>
<dbReference type="Pfam" id="PF01135">
    <property type="entry name" value="PCMT"/>
    <property type="match status" value="1"/>
</dbReference>
<gene>
    <name evidence="4" type="ORF">ACFOMD_15820</name>
</gene>
<protein>
    <recommendedName>
        <fullName evidence="2">Protein-L-isoaspartate O-methyltransferase</fullName>
    </recommendedName>
    <alternativeName>
        <fullName evidence="3">Protein L-isoaspartyl methyltransferase</fullName>
    </alternativeName>
</protein>
<dbReference type="EMBL" id="JBHRXV010000011">
    <property type="protein sequence ID" value="MFC3714040.1"/>
    <property type="molecule type" value="Genomic_DNA"/>
</dbReference>
<accession>A0ABV7XD01</accession>
<evidence type="ECO:0000256" key="1">
    <source>
        <dbReference type="ARBA" id="ARBA00005369"/>
    </source>
</evidence>
<keyword evidence="5" id="KW-1185">Reference proteome</keyword>
<proteinExistence type="inferred from homology"/>
<evidence type="ECO:0000313" key="5">
    <source>
        <dbReference type="Proteomes" id="UP001595615"/>
    </source>
</evidence>
<dbReference type="SUPFAM" id="SSF53335">
    <property type="entry name" value="S-adenosyl-L-methionine-dependent methyltransferases"/>
    <property type="match status" value="1"/>
</dbReference>
<sequence length="221" mass="23179">MNQQPSFDEMRQTMIDCQLRPTGVSDPRVVEAFAATPRERFVPADRAGLAYVDEDLAIAPGRYLMDPMAFGQLLMGGAFKAHERVLVVGAATGYAAAVIARLVREVVALESDTALAATARTNLDAEGADNATVVEGPLAGGWPQSGPYDVLFFDGAVAAVPPALLAQLKDGGRVVGVIVDADGVQRGASGIVYGGAVGKSEFADISVRPLPGFDRPKQFTF</sequence>
<evidence type="ECO:0000256" key="3">
    <source>
        <dbReference type="ARBA" id="ARBA00030757"/>
    </source>
</evidence>
<evidence type="ECO:0000256" key="2">
    <source>
        <dbReference type="ARBA" id="ARBA00013346"/>
    </source>
</evidence>
<dbReference type="Proteomes" id="UP001595615">
    <property type="component" value="Unassembled WGS sequence"/>
</dbReference>